<proteinExistence type="predicted"/>
<evidence type="ECO:0000256" key="1">
    <source>
        <dbReference type="SAM" id="Phobius"/>
    </source>
</evidence>
<name>A0A162TRP4_9BACL</name>
<comment type="caution">
    <text evidence="3">The sequence shown here is derived from an EMBL/GenBank/DDBJ whole genome shotgun (WGS) entry which is preliminary data.</text>
</comment>
<dbReference type="STRING" id="1765683.B2M26_01815"/>
<gene>
    <name evidence="2" type="ORF">AYW79_09285</name>
    <name evidence="3" type="ORF">B2M26_01815</name>
</gene>
<accession>A0A162TRP4</accession>
<feature type="transmembrane region" description="Helical" evidence="1">
    <location>
        <begin position="103"/>
        <end position="127"/>
    </location>
</feature>
<feature type="transmembrane region" description="Helical" evidence="1">
    <location>
        <begin position="58"/>
        <end position="83"/>
    </location>
</feature>
<dbReference type="AlphaFoldDB" id="A0A162TRP4"/>
<keyword evidence="5" id="KW-1185">Reference proteome</keyword>
<dbReference type="Proteomes" id="UP000077421">
    <property type="component" value="Unassembled WGS sequence"/>
</dbReference>
<keyword evidence="1" id="KW-0812">Transmembrane</keyword>
<evidence type="ECO:0000313" key="5">
    <source>
        <dbReference type="Proteomes" id="UP000190229"/>
    </source>
</evidence>
<dbReference type="RefSeq" id="WP_067564824.1">
    <property type="nucleotide sequence ID" value="NZ_LSUQ01000026.1"/>
</dbReference>
<reference evidence="3 5" key="2">
    <citation type="submission" date="2017-02" db="EMBL/GenBank/DDBJ databases">
        <title>Draft genome of Acidibacillus ferrooxidans Huett2.</title>
        <authorList>
            <person name="Schopf S."/>
        </authorList>
    </citation>
    <scope>NUCLEOTIDE SEQUENCE [LARGE SCALE GENOMIC DNA]</scope>
    <source>
        <strain evidence="3 5">Huett2</strain>
    </source>
</reference>
<dbReference type="EMBL" id="MWPS01000003">
    <property type="protein sequence ID" value="OPG17489.1"/>
    <property type="molecule type" value="Genomic_DNA"/>
</dbReference>
<protein>
    <submittedName>
        <fullName evidence="3">Uncharacterized protein</fullName>
    </submittedName>
</protein>
<reference evidence="2 4" key="1">
    <citation type="submission" date="2016-02" db="EMBL/GenBank/DDBJ databases">
        <title>Draft genome sequence of Acidibacillus ferrooxidans SLC66.</title>
        <authorList>
            <person name="Oliveira G."/>
            <person name="Nancucheo I."/>
            <person name="Dall'Agnol H."/>
            <person name="Johnson B."/>
            <person name="Oliveira R."/>
            <person name="Nunes G.L."/>
            <person name="Tzotzos G."/>
            <person name="Orellana S.C."/>
            <person name="Salim A.C."/>
            <person name="Araujo F.M."/>
        </authorList>
    </citation>
    <scope>NUCLEOTIDE SEQUENCE [LARGE SCALE GENOMIC DNA]</scope>
    <source>
        <strain evidence="2 4">SLC66</strain>
    </source>
</reference>
<keyword evidence="1" id="KW-0472">Membrane</keyword>
<keyword evidence="1" id="KW-1133">Transmembrane helix</keyword>
<dbReference type="EMBL" id="LSUQ01000026">
    <property type="protein sequence ID" value="OAG93690.1"/>
    <property type="molecule type" value="Genomic_DNA"/>
</dbReference>
<evidence type="ECO:0000313" key="4">
    <source>
        <dbReference type="Proteomes" id="UP000077421"/>
    </source>
</evidence>
<sequence length="131" mass="14466">MKIRIPHLQEKPLAELEDSVKSHVLAAFEEVADEAWIEQLVCALQTKLSRRTQRAIRVTAWISAVGFLSPLVLFIAFLVSPFWRVTTSFMTIAPHALALKSGALPLLGGLALIAFCVLLTLFAVRLVRVST</sequence>
<evidence type="ECO:0000313" key="2">
    <source>
        <dbReference type="EMBL" id="OAG93690.1"/>
    </source>
</evidence>
<evidence type="ECO:0000313" key="3">
    <source>
        <dbReference type="EMBL" id="OPG17489.1"/>
    </source>
</evidence>
<dbReference type="Proteomes" id="UP000190229">
    <property type="component" value="Unassembled WGS sequence"/>
</dbReference>
<dbReference type="OrthoDB" id="9917745at2"/>
<organism evidence="3 5">
    <name type="scientific">Ferroacidibacillus organovorans</name>
    <dbReference type="NCBI Taxonomy" id="1765683"/>
    <lineage>
        <taxon>Bacteria</taxon>
        <taxon>Bacillati</taxon>
        <taxon>Bacillota</taxon>
        <taxon>Bacilli</taxon>
        <taxon>Bacillales</taxon>
        <taxon>Alicyclobacillaceae</taxon>
        <taxon>Ferroacidibacillus</taxon>
    </lineage>
</organism>